<protein>
    <submittedName>
        <fullName evidence="2">Uncharacterized protein</fullName>
    </submittedName>
</protein>
<proteinExistence type="predicted"/>
<evidence type="ECO:0000313" key="3">
    <source>
        <dbReference type="Proteomes" id="UP000747110"/>
    </source>
</evidence>
<feature type="compositionally biased region" description="Basic and acidic residues" evidence="1">
    <location>
        <begin position="67"/>
        <end position="80"/>
    </location>
</feature>
<accession>A0A8J4CCF3</accession>
<evidence type="ECO:0000256" key="1">
    <source>
        <dbReference type="SAM" id="MobiDB-lite"/>
    </source>
</evidence>
<dbReference type="EMBL" id="BNCP01000014">
    <property type="protein sequence ID" value="GIL79000.1"/>
    <property type="molecule type" value="Genomic_DNA"/>
</dbReference>
<evidence type="ECO:0000313" key="2">
    <source>
        <dbReference type="EMBL" id="GIL79000.1"/>
    </source>
</evidence>
<gene>
    <name evidence="2" type="ORF">Vretifemale_8408</name>
</gene>
<feature type="non-terminal residue" evidence="2">
    <location>
        <position position="1"/>
    </location>
</feature>
<organism evidence="2 3">
    <name type="scientific">Volvox reticuliferus</name>
    <dbReference type="NCBI Taxonomy" id="1737510"/>
    <lineage>
        <taxon>Eukaryota</taxon>
        <taxon>Viridiplantae</taxon>
        <taxon>Chlorophyta</taxon>
        <taxon>core chlorophytes</taxon>
        <taxon>Chlorophyceae</taxon>
        <taxon>CS clade</taxon>
        <taxon>Chlamydomonadales</taxon>
        <taxon>Volvocaceae</taxon>
        <taxon>Volvox</taxon>
    </lineage>
</organism>
<reference evidence="2" key="1">
    <citation type="journal article" date="2021" name="Proc. Natl. Acad. Sci. U.S.A.">
        <title>Three genomes in the algal genus Volvox reveal the fate of a haploid sex-determining region after a transition to homothallism.</title>
        <authorList>
            <person name="Yamamoto K."/>
            <person name="Hamaji T."/>
            <person name="Kawai-Toyooka H."/>
            <person name="Matsuzaki R."/>
            <person name="Takahashi F."/>
            <person name="Nishimura Y."/>
            <person name="Kawachi M."/>
            <person name="Noguchi H."/>
            <person name="Minakuchi Y."/>
            <person name="Umen J.G."/>
            <person name="Toyoda A."/>
            <person name="Nozaki H."/>
        </authorList>
    </citation>
    <scope>NUCLEOTIDE SEQUENCE</scope>
    <source>
        <strain evidence="2">NIES-3786</strain>
    </source>
</reference>
<comment type="caution">
    <text evidence="2">The sequence shown here is derived from an EMBL/GenBank/DDBJ whole genome shotgun (WGS) entry which is preliminary data.</text>
</comment>
<feature type="region of interest" description="Disordered" evidence="1">
    <location>
        <begin position="63"/>
        <end position="99"/>
    </location>
</feature>
<feature type="region of interest" description="Disordered" evidence="1">
    <location>
        <begin position="1"/>
        <end position="20"/>
    </location>
</feature>
<name>A0A8J4CCF3_9CHLO</name>
<keyword evidence="3" id="KW-1185">Reference proteome</keyword>
<dbReference type="Proteomes" id="UP000747110">
    <property type="component" value="Unassembled WGS sequence"/>
</dbReference>
<dbReference type="AlphaFoldDB" id="A0A8J4CCF3"/>
<sequence>AQGPLDSDVRSGPATAGTSQPAADRIPLVFHYLFYISVYNFKIIKISKQINIQRVYQYGATSNMGAEKQDARREQKDQKQYARTAANTTSAGNHAPPQSIAAVAPLIGS</sequence>